<dbReference type="GO" id="GO:0042393">
    <property type="term" value="F:histone binding"/>
    <property type="evidence" value="ECO:0007669"/>
    <property type="project" value="InterPro"/>
</dbReference>
<evidence type="ECO:0000256" key="14">
    <source>
        <dbReference type="ARBA" id="ARBA00022843"/>
    </source>
</evidence>
<dbReference type="PANTHER" id="PTHR12766:SF7">
    <property type="entry name" value="DEATH DOMAIN-ASSOCIATED PROTEIN 6"/>
    <property type="match status" value="1"/>
</dbReference>
<evidence type="ECO:0000259" key="24">
    <source>
        <dbReference type="Pfam" id="PF03344"/>
    </source>
</evidence>
<dbReference type="GO" id="GO:0005730">
    <property type="term" value="C:nucleolus"/>
    <property type="evidence" value="ECO:0007669"/>
    <property type="project" value="UniProtKB-SubCell"/>
</dbReference>
<feature type="compositionally biased region" description="Polar residues" evidence="23">
    <location>
        <begin position="152"/>
        <end position="165"/>
    </location>
</feature>
<name>A0A9Q1G8Y2_SYNKA</name>
<feature type="domain" description="Daxx histone-binding" evidence="25">
    <location>
        <begin position="303"/>
        <end position="388"/>
    </location>
</feature>
<dbReference type="PANTHER" id="PTHR12766">
    <property type="entry name" value="DEATH DOMAIN-ASSOCIATED PROTEIN 6 DAXX"/>
    <property type="match status" value="1"/>
</dbReference>
<keyword evidence="12" id="KW-0597">Phosphoprotein</keyword>
<dbReference type="InterPro" id="IPR046426">
    <property type="entry name" value="DAXX_histone-bd_sf"/>
</dbReference>
<evidence type="ECO:0000256" key="18">
    <source>
        <dbReference type="ARBA" id="ARBA00023163"/>
    </source>
</evidence>
<dbReference type="GO" id="GO:0016605">
    <property type="term" value="C:PML body"/>
    <property type="evidence" value="ECO:0007669"/>
    <property type="project" value="UniProtKB-SubCell"/>
</dbReference>
<feature type="compositionally biased region" description="Basic and acidic residues" evidence="23">
    <location>
        <begin position="390"/>
        <end position="428"/>
    </location>
</feature>
<evidence type="ECO:0000256" key="5">
    <source>
        <dbReference type="ARBA" id="ARBA00004642"/>
    </source>
</evidence>
<keyword evidence="21" id="KW-0137">Centromere</keyword>
<feature type="region of interest" description="Disordered" evidence="23">
    <location>
        <begin position="15"/>
        <end position="56"/>
    </location>
</feature>
<feature type="compositionally biased region" description="Acidic residues" evidence="23">
    <location>
        <begin position="482"/>
        <end position="504"/>
    </location>
</feature>
<feature type="compositionally biased region" description="Low complexity" evidence="23">
    <location>
        <begin position="546"/>
        <end position="562"/>
    </location>
</feature>
<evidence type="ECO:0000256" key="9">
    <source>
        <dbReference type="ARBA" id="ARBA00022490"/>
    </source>
</evidence>
<keyword evidence="10" id="KW-0678">Repressor</keyword>
<feature type="region of interest" description="Disordered" evidence="23">
    <location>
        <begin position="152"/>
        <end position="187"/>
    </location>
</feature>
<keyword evidence="9" id="KW-0963">Cytoplasm</keyword>
<evidence type="ECO:0000256" key="2">
    <source>
        <dbReference type="ARBA" id="ARBA00004496"/>
    </source>
</evidence>
<evidence type="ECO:0000256" key="21">
    <source>
        <dbReference type="ARBA" id="ARBA00023328"/>
    </source>
</evidence>
<dbReference type="CDD" id="cd13151">
    <property type="entry name" value="DAXX_helical_bundle"/>
    <property type="match status" value="1"/>
</dbReference>
<dbReference type="Gene3D" id="1.10.8.810">
    <property type="entry name" value="Daxx helical bundle domain"/>
    <property type="match status" value="1"/>
</dbReference>
<dbReference type="InterPro" id="IPR046378">
    <property type="entry name" value="DAXX_histone-bd"/>
</dbReference>
<evidence type="ECO:0000313" key="27">
    <source>
        <dbReference type="Proteomes" id="UP001152622"/>
    </source>
</evidence>
<keyword evidence="15" id="KW-0156">Chromatin regulator</keyword>
<keyword evidence="13" id="KW-0053">Apoptosis</keyword>
<keyword evidence="8" id="KW-0158">Chromosome</keyword>
<proteinExistence type="inferred from homology"/>
<evidence type="ECO:0000256" key="22">
    <source>
        <dbReference type="ARBA" id="ARBA00029641"/>
    </source>
</evidence>
<dbReference type="InterPro" id="IPR031333">
    <property type="entry name" value="Daxx_N"/>
</dbReference>
<evidence type="ECO:0000256" key="1">
    <source>
        <dbReference type="ARBA" id="ARBA00004322"/>
    </source>
</evidence>
<evidence type="ECO:0000256" key="11">
    <source>
        <dbReference type="ARBA" id="ARBA00022499"/>
    </source>
</evidence>
<evidence type="ECO:0000256" key="4">
    <source>
        <dbReference type="ARBA" id="ARBA00004604"/>
    </source>
</evidence>
<dbReference type="GO" id="GO:0003713">
    <property type="term" value="F:transcription coactivator activity"/>
    <property type="evidence" value="ECO:0007669"/>
    <property type="project" value="TreeGrafter"/>
</dbReference>
<comment type="similarity">
    <text evidence="6">Belongs to the DAXX family.</text>
</comment>
<keyword evidence="20" id="KW-0539">Nucleus</keyword>
<evidence type="ECO:0000256" key="23">
    <source>
        <dbReference type="SAM" id="MobiDB-lite"/>
    </source>
</evidence>
<feature type="compositionally biased region" description="Low complexity" evidence="23">
    <location>
        <begin position="24"/>
        <end position="33"/>
    </location>
</feature>
<evidence type="ECO:0000256" key="6">
    <source>
        <dbReference type="ARBA" id="ARBA00008592"/>
    </source>
</evidence>
<evidence type="ECO:0000256" key="15">
    <source>
        <dbReference type="ARBA" id="ARBA00022853"/>
    </source>
</evidence>
<gene>
    <name evidence="26" type="ORF">SKAU_G00000030</name>
</gene>
<evidence type="ECO:0000256" key="8">
    <source>
        <dbReference type="ARBA" id="ARBA00022454"/>
    </source>
</evidence>
<dbReference type="InterPro" id="IPR038298">
    <property type="entry name" value="Daxx_N_sf"/>
</dbReference>
<sequence length="683" mass="76330">MAVFTGAMDSIVILDDEEDDPQPCSSTSSSCTAARKETRKASTPAPTHITQSPFASSQKETRILLLENQKLFAEFSEHCARHTQDCPEVMTFLQAKHTKASPEFLSSVEFRNTLGRCLTRAQSSRAKTFVFINELCTVLKQHAVKKRQAVITLQPSPSPGNQGAQGSADADQEHPSTTGQEEEKKKAVKASRRQIAYLENLLKVYYEEIRRLQEKDFSLDDMLQEDSGYIQEHKLKRKMMKIYDKLCELKGCSTLTGRVIEQRVVYGGTRYPEINKKIERFINGPEAQLNPPDYTDILQVVRRANERYALSLSRKQLTQIAQEAFHETGNRLQERRHLDMVYNFGSHLTDYYKPASDPALSDSALSRKLRSNRELALTSLDEVISKYSLKQDDTEDEERKKRLERDKMKKEAIAAEKEEEEKIQPKEEQEGEEEEEEGQEEEEEQEEEGGESGDEDEGDEEDEVSSDPDIEEELQASQLQEGAEDEEEEEQEEEEQNASEDEEHLELGRSSGSDREAATGADENGEEDSQSASSSRGETTIDKKAGPTPSSSPSQSGAMASPDTGLAPAPPSPVVLEVTPDSKKRKRMSEASTLTAVNGRHKHTRQVDKPSHGRHKHTDSDTDISLDMGVATSSPLPADSTRVDSPAQEPVSSSEFTPPPKRNKVNVSTQCDPDEVIILSDSD</sequence>
<evidence type="ECO:0000256" key="16">
    <source>
        <dbReference type="ARBA" id="ARBA00023015"/>
    </source>
</evidence>
<comment type="caution">
    <text evidence="26">The sequence shown here is derived from an EMBL/GenBank/DDBJ whole genome shotgun (WGS) entry which is preliminary data.</text>
</comment>
<evidence type="ECO:0000256" key="10">
    <source>
        <dbReference type="ARBA" id="ARBA00022491"/>
    </source>
</evidence>
<keyword evidence="19" id="KW-0143">Chaperone</keyword>
<dbReference type="FunFam" id="1.20.58.2170:FF:000001">
    <property type="entry name" value="Death domain-associated protein 6"/>
    <property type="match status" value="1"/>
</dbReference>
<dbReference type="Gene3D" id="1.20.58.2170">
    <property type="match status" value="1"/>
</dbReference>
<evidence type="ECO:0000256" key="19">
    <source>
        <dbReference type="ARBA" id="ARBA00023186"/>
    </source>
</evidence>
<dbReference type="EMBL" id="JAINUF010000001">
    <property type="protein sequence ID" value="KAJ8379225.1"/>
    <property type="molecule type" value="Genomic_DNA"/>
</dbReference>
<dbReference type="FunFam" id="1.10.8.810:FF:000001">
    <property type="entry name" value="Death domain-associated protein 6"/>
    <property type="match status" value="1"/>
</dbReference>
<feature type="compositionally biased region" description="Acidic residues" evidence="23">
    <location>
        <begin position="429"/>
        <end position="474"/>
    </location>
</feature>
<evidence type="ECO:0000256" key="13">
    <source>
        <dbReference type="ARBA" id="ARBA00022703"/>
    </source>
</evidence>
<comment type="subcellular location">
    <subcellularLocation>
        <location evidence="3">Chromosome</location>
        <location evidence="3">Centromere</location>
    </subcellularLocation>
    <subcellularLocation>
        <location evidence="2">Cytoplasm</location>
    </subcellularLocation>
    <subcellularLocation>
        <location evidence="1">Nucleus</location>
        <location evidence="1">PML body</location>
    </subcellularLocation>
    <subcellularLocation>
        <location evidence="4">Nucleus</location>
        <location evidence="4">Nucleolus</location>
    </subcellularLocation>
    <subcellularLocation>
        <location evidence="5">Nucleus</location>
        <location evidence="5">Nucleoplasm</location>
    </subcellularLocation>
</comment>
<evidence type="ECO:0000259" key="25">
    <source>
        <dbReference type="Pfam" id="PF20920"/>
    </source>
</evidence>
<dbReference type="GO" id="GO:0006915">
    <property type="term" value="P:apoptotic process"/>
    <property type="evidence" value="ECO:0007669"/>
    <property type="project" value="UniProtKB-KW"/>
</dbReference>
<dbReference type="CDD" id="cd13150">
    <property type="entry name" value="DAXX_histone_binding"/>
    <property type="match status" value="1"/>
</dbReference>
<dbReference type="GO" id="GO:0042981">
    <property type="term" value="P:regulation of apoptotic process"/>
    <property type="evidence" value="ECO:0007669"/>
    <property type="project" value="TreeGrafter"/>
</dbReference>
<reference evidence="26" key="1">
    <citation type="journal article" date="2023" name="Science">
        <title>Genome structures resolve the early diversification of teleost fishes.</title>
        <authorList>
            <person name="Parey E."/>
            <person name="Louis A."/>
            <person name="Montfort J."/>
            <person name="Bouchez O."/>
            <person name="Roques C."/>
            <person name="Iampietro C."/>
            <person name="Lluch J."/>
            <person name="Castinel A."/>
            <person name="Donnadieu C."/>
            <person name="Desvignes T."/>
            <person name="Floi Bucao C."/>
            <person name="Jouanno E."/>
            <person name="Wen M."/>
            <person name="Mejri S."/>
            <person name="Dirks R."/>
            <person name="Jansen H."/>
            <person name="Henkel C."/>
            <person name="Chen W.J."/>
            <person name="Zahm M."/>
            <person name="Cabau C."/>
            <person name="Klopp C."/>
            <person name="Thompson A.W."/>
            <person name="Robinson-Rechavi M."/>
            <person name="Braasch I."/>
            <person name="Lecointre G."/>
            <person name="Bobe J."/>
            <person name="Postlethwait J.H."/>
            <person name="Berthelot C."/>
            <person name="Roest Crollius H."/>
            <person name="Guiguen Y."/>
        </authorList>
    </citation>
    <scope>NUCLEOTIDE SEQUENCE</scope>
    <source>
        <strain evidence="26">WJC10195</strain>
    </source>
</reference>
<keyword evidence="16" id="KW-0805">Transcription regulation</keyword>
<evidence type="ECO:0000256" key="12">
    <source>
        <dbReference type="ARBA" id="ARBA00022553"/>
    </source>
</evidence>
<keyword evidence="18" id="KW-0804">Transcription</keyword>
<organism evidence="26 27">
    <name type="scientific">Synaphobranchus kaupii</name>
    <name type="common">Kaup's arrowtooth eel</name>
    <dbReference type="NCBI Taxonomy" id="118154"/>
    <lineage>
        <taxon>Eukaryota</taxon>
        <taxon>Metazoa</taxon>
        <taxon>Chordata</taxon>
        <taxon>Craniata</taxon>
        <taxon>Vertebrata</taxon>
        <taxon>Euteleostomi</taxon>
        <taxon>Actinopterygii</taxon>
        <taxon>Neopterygii</taxon>
        <taxon>Teleostei</taxon>
        <taxon>Anguilliformes</taxon>
        <taxon>Synaphobranchidae</taxon>
        <taxon>Synaphobranchus</taxon>
    </lineage>
</organism>
<dbReference type="GO" id="GO:0006334">
    <property type="term" value="P:nucleosome assembly"/>
    <property type="evidence" value="ECO:0007669"/>
    <property type="project" value="TreeGrafter"/>
</dbReference>
<evidence type="ECO:0000256" key="20">
    <source>
        <dbReference type="ARBA" id="ARBA00023242"/>
    </source>
</evidence>
<feature type="compositionally biased region" description="Polar residues" evidence="23">
    <location>
        <begin position="44"/>
        <end position="56"/>
    </location>
</feature>
<dbReference type="GO" id="GO:0003714">
    <property type="term" value="F:transcription corepressor activity"/>
    <property type="evidence" value="ECO:0007669"/>
    <property type="project" value="TreeGrafter"/>
</dbReference>
<dbReference type="Pfam" id="PF20920">
    <property type="entry name" value="DAXX_hist_bd"/>
    <property type="match status" value="1"/>
</dbReference>
<protein>
    <recommendedName>
        <fullName evidence="7">Death domain-associated protein 6</fullName>
    </recommendedName>
    <alternativeName>
        <fullName evidence="22">Daxx</fullName>
    </alternativeName>
</protein>
<evidence type="ECO:0000256" key="7">
    <source>
        <dbReference type="ARBA" id="ARBA00019298"/>
    </source>
</evidence>
<evidence type="ECO:0000313" key="26">
    <source>
        <dbReference type="EMBL" id="KAJ8379225.1"/>
    </source>
</evidence>
<accession>A0A9Q1G8Y2</accession>
<dbReference type="OrthoDB" id="7492809at2759"/>
<dbReference type="Proteomes" id="UP001152622">
    <property type="component" value="Chromosome 1"/>
</dbReference>
<evidence type="ECO:0000256" key="3">
    <source>
        <dbReference type="ARBA" id="ARBA00004584"/>
    </source>
</evidence>
<keyword evidence="14" id="KW-0832">Ubl conjugation</keyword>
<feature type="domain" description="Daxx N-terminal Rassf1C-interacting" evidence="24">
    <location>
        <begin position="54"/>
        <end position="150"/>
    </location>
</feature>
<keyword evidence="17" id="KW-0175">Coiled coil</keyword>
<dbReference type="AlphaFoldDB" id="A0A9Q1G8Y2"/>
<keyword evidence="11" id="KW-1017">Isopeptide bond</keyword>
<dbReference type="GO" id="GO:0005737">
    <property type="term" value="C:cytoplasm"/>
    <property type="evidence" value="ECO:0007669"/>
    <property type="project" value="UniProtKB-SubCell"/>
</dbReference>
<dbReference type="GO" id="GO:0050681">
    <property type="term" value="F:nuclear androgen receptor binding"/>
    <property type="evidence" value="ECO:0007669"/>
    <property type="project" value="TreeGrafter"/>
</dbReference>
<dbReference type="Pfam" id="PF03344">
    <property type="entry name" value="Daxx"/>
    <property type="match status" value="1"/>
</dbReference>
<keyword evidence="27" id="KW-1185">Reference proteome</keyword>
<feature type="region of interest" description="Disordered" evidence="23">
    <location>
        <begin position="390"/>
        <end position="683"/>
    </location>
</feature>
<dbReference type="GO" id="GO:0000775">
    <property type="term" value="C:chromosome, centromeric region"/>
    <property type="evidence" value="ECO:0007669"/>
    <property type="project" value="UniProtKB-SubCell"/>
</dbReference>
<evidence type="ECO:0000256" key="17">
    <source>
        <dbReference type="ARBA" id="ARBA00023054"/>
    </source>
</evidence>